<keyword evidence="3" id="KW-0496">Mitochondrion</keyword>
<dbReference type="SUPFAM" id="SSF100950">
    <property type="entry name" value="NagB/RpiA/CoA transferase-like"/>
    <property type="match status" value="2"/>
</dbReference>
<proteinExistence type="inferred from homology"/>
<comment type="catalytic activity">
    <reaction evidence="3">
        <text>a 3-oxo acid + succinyl-CoA = a 3-oxoacyl-CoA + succinate</text>
        <dbReference type="Rhea" id="RHEA:24564"/>
        <dbReference type="ChEBI" id="CHEBI:30031"/>
        <dbReference type="ChEBI" id="CHEBI:35973"/>
        <dbReference type="ChEBI" id="CHEBI:57292"/>
        <dbReference type="ChEBI" id="CHEBI:90726"/>
        <dbReference type="EC" id="2.8.3.5"/>
    </reaction>
</comment>
<dbReference type="GO" id="GO:0008260">
    <property type="term" value="F:succinyl-CoA:3-oxo-acid CoA-transferase activity"/>
    <property type="evidence" value="ECO:0007669"/>
    <property type="project" value="UniProtKB-EC"/>
</dbReference>
<comment type="similarity">
    <text evidence="1 3">Belongs to the 3-oxoacid CoA-transferase family.</text>
</comment>
<keyword evidence="2 3" id="KW-0808">Transferase</keyword>
<name>A0A0M3JWL9_ANISI</name>
<reference evidence="7" key="1">
    <citation type="submission" date="2017-02" db="UniProtKB">
        <authorList>
            <consortium name="WormBaseParasite"/>
        </authorList>
    </citation>
    <scope>IDENTIFICATION</scope>
</reference>
<comment type="function">
    <text evidence="3">Key enzyme for ketone body catabolism. Transfers the CoA moiety from succinate to acetoacetate. Formation of the enzyme-CoA intermediate proceeds via an unstable anhydride species formed between the carboxylate groups of the enzyme and substrate.</text>
</comment>
<dbReference type="InterPro" id="IPR012791">
    <property type="entry name" value="3-oxoacid_CoA-transf_B"/>
</dbReference>
<evidence type="ECO:0000256" key="4">
    <source>
        <dbReference type="PIRSR" id="PIRSR000858-1"/>
    </source>
</evidence>
<dbReference type="Pfam" id="PF01144">
    <property type="entry name" value="CoA_trans"/>
    <property type="match status" value="2"/>
</dbReference>
<evidence type="ECO:0000313" key="6">
    <source>
        <dbReference type="Proteomes" id="UP000267096"/>
    </source>
</evidence>
<protein>
    <recommendedName>
        <fullName evidence="3">Succinyl-CoA:3-ketoacid-coenzyme A transferase</fullName>
        <ecNumber evidence="3">2.8.3.5</ecNumber>
    </recommendedName>
</protein>
<feature type="active site" description="5-glutamyl coenzyme A thioester intermediate" evidence="4">
    <location>
        <position position="294"/>
    </location>
</feature>
<sequence>MGTNGKTNTQKSNGFGVCGVPEKLLEGLNKKGTKQLTVISNNACIDSYGLGPLVKNKQIQKLIASYVGENEEFIRQYLNGEVELEFTPEGTLAERIRAAGAGIPAFFTPSGFGTLIHEGGSPIKFKSDGQVEIASSAKETRVFNGINCVLEEAISADFALVKAWKADVNGNLVFRYSAANFNVPMCKAAKVTIVEAEQIVDAGSIPPNEIHVPSIYCDRLVKGEQYKKPIERLVYKKEKRPTEMNTPAAKSRSIIARRAALEFKDGMYVNLSFGIPTLCLNFLPKAVNVCVQSENGLIGVGDYPNEDEVDADLINAIKETVTLKKGASFVSSDEAFAMIRGGHIDMMLVDAFQISQYGDIANWIVPGKNMKGMGGLMDLVSAPGSRVVATMEHTRKGKPKIVDKCTLPLTGIRCVSRIITDMAVFDVDPNEGLTLIEVREDLSVEDVIENTGCAFKVSSKLQPMQQP</sequence>
<dbReference type="PANTHER" id="PTHR13707:SF23">
    <property type="entry name" value="SUCCINYL-COA:3-KETOACID-COENZYME A TRANSFERASE"/>
    <property type="match status" value="1"/>
</dbReference>
<dbReference type="PIRSF" id="PIRSF000858">
    <property type="entry name" value="SCOT-t"/>
    <property type="match status" value="1"/>
</dbReference>
<evidence type="ECO:0000313" key="5">
    <source>
        <dbReference type="EMBL" id="VDK46714.1"/>
    </source>
</evidence>
<dbReference type="UniPathway" id="UPA00929">
    <property type="reaction ID" value="UER00894"/>
</dbReference>
<dbReference type="Proteomes" id="UP000267096">
    <property type="component" value="Unassembled WGS sequence"/>
</dbReference>
<dbReference type="AlphaFoldDB" id="A0A0M3JWL9"/>
<dbReference type="EMBL" id="UYRR01031146">
    <property type="protein sequence ID" value="VDK46714.1"/>
    <property type="molecule type" value="Genomic_DNA"/>
</dbReference>
<dbReference type="InterPro" id="IPR004165">
    <property type="entry name" value="CoA_trans_fam_I"/>
</dbReference>
<organism evidence="7">
    <name type="scientific">Anisakis simplex</name>
    <name type="common">Herring worm</name>
    <dbReference type="NCBI Taxonomy" id="6269"/>
    <lineage>
        <taxon>Eukaryota</taxon>
        <taxon>Metazoa</taxon>
        <taxon>Ecdysozoa</taxon>
        <taxon>Nematoda</taxon>
        <taxon>Chromadorea</taxon>
        <taxon>Rhabditida</taxon>
        <taxon>Spirurina</taxon>
        <taxon>Ascaridomorpha</taxon>
        <taxon>Ascaridoidea</taxon>
        <taxon>Anisakidae</taxon>
        <taxon>Anisakis</taxon>
        <taxon>Anisakis simplex complex</taxon>
    </lineage>
</organism>
<gene>
    <name evidence="5" type="ORF">ASIM_LOCUS12155</name>
</gene>
<evidence type="ECO:0000256" key="1">
    <source>
        <dbReference type="ARBA" id="ARBA00007154"/>
    </source>
</evidence>
<dbReference type="GO" id="GO:0046952">
    <property type="term" value="P:ketone body catabolic process"/>
    <property type="evidence" value="ECO:0007669"/>
    <property type="project" value="InterPro"/>
</dbReference>
<dbReference type="PANTHER" id="PTHR13707">
    <property type="entry name" value="KETOACID-COENZYME A TRANSFERASE"/>
    <property type="match status" value="1"/>
</dbReference>
<dbReference type="InterPro" id="IPR014388">
    <property type="entry name" value="3-oxoacid_CoA-transferase"/>
</dbReference>
<dbReference type="NCBIfam" id="TIGR02428">
    <property type="entry name" value="pcaJ_scoB_fam"/>
    <property type="match status" value="1"/>
</dbReference>
<dbReference type="GO" id="GO:0005739">
    <property type="term" value="C:mitochondrion"/>
    <property type="evidence" value="ECO:0007669"/>
    <property type="project" value="TreeGrafter"/>
</dbReference>
<keyword evidence="6" id="KW-1185">Reference proteome</keyword>
<dbReference type="Gene3D" id="3.40.1080.10">
    <property type="entry name" value="Glutaconate Coenzyme A-transferase"/>
    <property type="match status" value="2"/>
</dbReference>
<comment type="pathway">
    <text evidence="3">Ketone metabolism; succinyl-CoA degradation; acetoacetyl-CoA from succinyl-CoA: step 1/1.</text>
</comment>
<evidence type="ECO:0000256" key="3">
    <source>
        <dbReference type="PIRNR" id="PIRNR000858"/>
    </source>
</evidence>
<dbReference type="OrthoDB" id="1933379at2759"/>
<evidence type="ECO:0000313" key="7">
    <source>
        <dbReference type="WBParaSite" id="ASIM_0001268901-mRNA-1"/>
    </source>
</evidence>
<dbReference type="InterPro" id="IPR037171">
    <property type="entry name" value="NagB/RpiA_transferase-like"/>
</dbReference>
<dbReference type="EC" id="2.8.3.5" evidence="3"/>
<dbReference type="WBParaSite" id="ASIM_0001268901-mRNA-1">
    <property type="protein sequence ID" value="ASIM_0001268901-mRNA-1"/>
    <property type="gene ID" value="ASIM_0001268901"/>
</dbReference>
<reference evidence="5 6" key="2">
    <citation type="submission" date="2018-11" db="EMBL/GenBank/DDBJ databases">
        <authorList>
            <consortium name="Pathogen Informatics"/>
        </authorList>
    </citation>
    <scope>NUCLEOTIDE SEQUENCE [LARGE SCALE GENOMIC DNA]</scope>
</reference>
<dbReference type="SMART" id="SM00882">
    <property type="entry name" value="CoA_trans"/>
    <property type="match status" value="2"/>
</dbReference>
<accession>A0A0M3JWL9</accession>
<evidence type="ECO:0000256" key="2">
    <source>
        <dbReference type="ARBA" id="ARBA00022679"/>
    </source>
</evidence>